<dbReference type="PANTHER" id="PTHR30251:SF4">
    <property type="entry name" value="SLR1668 PROTEIN"/>
    <property type="match status" value="1"/>
</dbReference>
<organism evidence="3 4">
    <name type="scientific">Variibacter gotjawalensis</name>
    <dbReference type="NCBI Taxonomy" id="1333996"/>
    <lineage>
        <taxon>Bacteria</taxon>
        <taxon>Pseudomonadati</taxon>
        <taxon>Pseudomonadota</taxon>
        <taxon>Alphaproteobacteria</taxon>
        <taxon>Hyphomicrobiales</taxon>
        <taxon>Nitrobacteraceae</taxon>
        <taxon>Variibacter</taxon>
    </lineage>
</organism>
<dbReference type="Gene3D" id="2.60.40.10">
    <property type="entry name" value="Immunoglobulins"/>
    <property type="match status" value="1"/>
</dbReference>
<dbReference type="Pfam" id="PF00345">
    <property type="entry name" value="PapD_N"/>
    <property type="match status" value="1"/>
</dbReference>
<keyword evidence="1" id="KW-0732">Signal</keyword>
<dbReference type="KEGG" id="vgo:GJW-30_1_01617"/>
<dbReference type="RefSeq" id="WP_096353997.1">
    <property type="nucleotide sequence ID" value="NZ_AP014946.1"/>
</dbReference>
<feature type="signal peptide" evidence="1">
    <location>
        <begin position="1"/>
        <end position="21"/>
    </location>
</feature>
<evidence type="ECO:0000313" key="4">
    <source>
        <dbReference type="Proteomes" id="UP000236884"/>
    </source>
</evidence>
<dbReference type="GO" id="GO:0030288">
    <property type="term" value="C:outer membrane-bounded periplasmic space"/>
    <property type="evidence" value="ECO:0007669"/>
    <property type="project" value="InterPro"/>
</dbReference>
<sequence>MNRLGLIAAMATLALSFGANAASLQVSPVLLEVPAPGAATTMTLRNNGDHPIMAQVRVFRWTQQNGEEKLEPATDVVASPPIAELRPKQDYTVRVVRTAKHPYVGEETYRVVVDELPDPTKRAGTIALVLRHSVPLFFTTPAAAAAQPIYAISQSKGALTLRVTNRGDRRVQLSAVTVRAPSGRQVSFGPGLVGYALGRSTMQWTVRSADLGARSGFMINANSETGKIVAQATGDNAP</sequence>
<dbReference type="OrthoDB" id="511700at2"/>
<proteinExistence type="predicted"/>
<evidence type="ECO:0000313" key="3">
    <source>
        <dbReference type="EMBL" id="BAT59088.1"/>
    </source>
</evidence>
<dbReference type="EMBL" id="AP014946">
    <property type="protein sequence ID" value="BAT59088.1"/>
    <property type="molecule type" value="Genomic_DNA"/>
</dbReference>
<dbReference type="InterPro" id="IPR013783">
    <property type="entry name" value="Ig-like_fold"/>
</dbReference>
<reference evidence="3 4" key="1">
    <citation type="submission" date="2015-08" db="EMBL/GenBank/DDBJ databases">
        <title>Investigation of the bacterial diversity of lava forest soil.</title>
        <authorList>
            <person name="Lee J.S."/>
        </authorList>
    </citation>
    <scope>NUCLEOTIDE SEQUENCE [LARGE SCALE GENOMIC DNA]</scope>
    <source>
        <strain evidence="3 4">GJW-30</strain>
    </source>
</reference>
<accession>A0A0S3PTE8</accession>
<gene>
    <name evidence="3" type="ORF">GJW-30_1_01617</name>
</gene>
<evidence type="ECO:0000256" key="1">
    <source>
        <dbReference type="SAM" id="SignalP"/>
    </source>
</evidence>
<dbReference type="PANTHER" id="PTHR30251">
    <property type="entry name" value="PILUS ASSEMBLY CHAPERONE"/>
    <property type="match status" value="1"/>
</dbReference>
<dbReference type="InterPro" id="IPR008962">
    <property type="entry name" value="PapD-like_sf"/>
</dbReference>
<dbReference type="SUPFAM" id="SSF49354">
    <property type="entry name" value="PapD-like"/>
    <property type="match status" value="1"/>
</dbReference>
<evidence type="ECO:0000259" key="2">
    <source>
        <dbReference type="Pfam" id="PF00345"/>
    </source>
</evidence>
<name>A0A0S3PTE8_9BRAD</name>
<keyword evidence="4" id="KW-1185">Reference proteome</keyword>
<protein>
    <submittedName>
        <fullName evidence="3">Putative fimbrial chaperone protein</fullName>
    </submittedName>
</protein>
<dbReference type="GO" id="GO:0071555">
    <property type="term" value="P:cell wall organization"/>
    <property type="evidence" value="ECO:0007669"/>
    <property type="project" value="InterPro"/>
</dbReference>
<feature type="domain" description="Pili assembly chaperone N-terminal" evidence="2">
    <location>
        <begin position="24"/>
        <end position="138"/>
    </location>
</feature>
<dbReference type="Proteomes" id="UP000236884">
    <property type="component" value="Chromosome"/>
</dbReference>
<dbReference type="AlphaFoldDB" id="A0A0S3PTE8"/>
<feature type="chain" id="PRO_5006615753" evidence="1">
    <location>
        <begin position="22"/>
        <end position="238"/>
    </location>
</feature>
<dbReference type="InterPro" id="IPR016147">
    <property type="entry name" value="Pili_assmbl_chaperone_N"/>
</dbReference>
<dbReference type="InterPro" id="IPR050643">
    <property type="entry name" value="Periplasmic_pilus_chap"/>
</dbReference>